<evidence type="ECO:0000313" key="1">
    <source>
        <dbReference type="EMBL" id="GAA3894249.1"/>
    </source>
</evidence>
<dbReference type="EMBL" id="BAABBM010000001">
    <property type="protein sequence ID" value="GAA3894249.1"/>
    <property type="molecule type" value="Genomic_DNA"/>
</dbReference>
<organism evidence="1 2">
    <name type="scientific">Sphingomonas limnosediminicola</name>
    <dbReference type="NCBI Taxonomy" id="940133"/>
    <lineage>
        <taxon>Bacteria</taxon>
        <taxon>Pseudomonadati</taxon>
        <taxon>Pseudomonadota</taxon>
        <taxon>Alphaproteobacteria</taxon>
        <taxon>Sphingomonadales</taxon>
        <taxon>Sphingomonadaceae</taxon>
        <taxon>Sphingomonas</taxon>
    </lineage>
</organism>
<evidence type="ECO:0000313" key="2">
    <source>
        <dbReference type="Proteomes" id="UP001500827"/>
    </source>
</evidence>
<gene>
    <name evidence="1" type="ORF">GCM10022276_11810</name>
</gene>
<comment type="caution">
    <text evidence="1">The sequence shown here is derived from an EMBL/GenBank/DDBJ whole genome shotgun (WGS) entry which is preliminary data.</text>
</comment>
<proteinExistence type="predicted"/>
<reference evidence="2" key="1">
    <citation type="journal article" date="2019" name="Int. J. Syst. Evol. Microbiol.">
        <title>The Global Catalogue of Microorganisms (GCM) 10K type strain sequencing project: providing services to taxonomists for standard genome sequencing and annotation.</title>
        <authorList>
            <consortium name="The Broad Institute Genomics Platform"/>
            <consortium name="The Broad Institute Genome Sequencing Center for Infectious Disease"/>
            <person name="Wu L."/>
            <person name="Ma J."/>
        </authorList>
    </citation>
    <scope>NUCLEOTIDE SEQUENCE [LARGE SCALE GENOMIC DNA]</scope>
    <source>
        <strain evidence="2">JCM 17543</strain>
    </source>
</reference>
<accession>A0ABP7L6U8</accession>
<protein>
    <submittedName>
        <fullName evidence="1">Uncharacterized protein</fullName>
    </submittedName>
</protein>
<name>A0ABP7L6U8_9SPHN</name>
<sequence>MRASRHEALKEFSDAPRKFMPGSLEPGIGSAFLSAPYKVRLCHPATGSNRAHWMTRLVK</sequence>
<keyword evidence="2" id="KW-1185">Reference proteome</keyword>
<dbReference type="Proteomes" id="UP001500827">
    <property type="component" value="Unassembled WGS sequence"/>
</dbReference>